<dbReference type="GO" id="GO:0032259">
    <property type="term" value="P:methylation"/>
    <property type="evidence" value="ECO:0007669"/>
    <property type="project" value="UniProtKB-KW"/>
</dbReference>
<dbReference type="PANTHER" id="PTHR43861:SF1">
    <property type="entry name" value="TRANS-ACONITATE 2-METHYLTRANSFERASE"/>
    <property type="match status" value="1"/>
</dbReference>
<keyword evidence="1" id="KW-0489">Methyltransferase</keyword>
<comment type="caution">
    <text evidence="4">The sequence shown here is derived from an EMBL/GenBank/DDBJ whole genome shotgun (WGS) entry which is preliminary data.</text>
</comment>
<dbReference type="EMBL" id="SWKU01000012">
    <property type="protein sequence ID" value="KAF3001807.1"/>
    <property type="molecule type" value="Genomic_DNA"/>
</dbReference>
<evidence type="ECO:0000256" key="2">
    <source>
        <dbReference type="ARBA" id="ARBA00022679"/>
    </source>
</evidence>
<protein>
    <recommendedName>
        <fullName evidence="3">Methyltransferase domain-containing protein</fullName>
    </recommendedName>
</protein>
<evidence type="ECO:0000313" key="5">
    <source>
        <dbReference type="Proteomes" id="UP000801428"/>
    </source>
</evidence>
<dbReference type="CDD" id="cd02440">
    <property type="entry name" value="AdoMet_MTases"/>
    <property type="match status" value="1"/>
</dbReference>
<dbReference type="Proteomes" id="UP000801428">
    <property type="component" value="Unassembled WGS sequence"/>
</dbReference>
<dbReference type="Pfam" id="PF13649">
    <property type="entry name" value="Methyltransf_25"/>
    <property type="match status" value="1"/>
</dbReference>
<evidence type="ECO:0000256" key="1">
    <source>
        <dbReference type="ARBA" id="ARBA00022603"/>
    </source>
</evidence>
<dbReference type="SUPFAM" id="SSF53335">
    <property type="entry name" value="S-adenosyl-L-methionine-dependent methyltransferases"/>
    <property type="match status" value="1"/>
</dbReference>
<evidence type="ECO:0000313" key="4">
    <source>
        <dbReference type="EMBL" id="KAF3001807.1"/>
    </source>
</evidence>
<keyword evidence="2" id="KW-0808">Transferase</keyword>
<evidence type="ECO:0000259" key="3">
    <source>
        <dbReference type="Pfam" id="PF13649"/>
    </source>
</evidence>
<organism evidence="4 5">
    <name type="scientific">Curvularia kusanoi</name>
    <name type="common">Cochliobolus kusanoi</name>
    <dbReference type="NCBI Taxonomy" id="90978"/>
    <lineage>
        <taxon>Eukaryota</taxon>
        <taxon>Fungi</taxon>
        <taxon>Dikarya</taxon>
        <taxon>Ascomycota</taxon>
        <taxon>Pezizomycotina</taxon>
        <taxon>Dothideomycetes</taxon>
        <taxon>Pleosporomycetidae</taxon>
        <taxon>Pleosporales</taxon>
        <taxon>Pleosporineae</taxon>
        <taxon>Pleosporaceae</taxon>
        <taxon>Curvularia</taxon>
    </lineage>
</organism>
<dbReference type="AlphaFoldDB" id="A0A9P4WBN2"/>
<dbReference type="Gene3D" id="3.40.50.150">
    <property type="entry name" value="Vaccinia Virus protein VP39"/>
    <property type="match status" value="1"/>
</dbReference>
<accession>A0A9P4WBN2</accession>
<keyword evidence="5" id="KW-1185">Reference proteome</keyword>
<dbReference type="Gene3D" id="1.10.150.290">
    <property type="entry name" value="S-adenosyl-L-methionine-dependent methyltransferases"/>
    <property type="match status" value="1"/>
</dbReference>
<reference evidence="4" key="1">
    <citation type="submission" date="2019-04" db="EMBL/GenBank/DDBJ databases">
        <title>Sequencing of skin fungus with MAO and IRED activity.</title>
        <authorList>
            <person name="Marsaioli A.J."/>
            <person name="Bonatto J.M.C."/>
            <person name="Reis Junior O."/>
        </authorList>
    </citation>
    <scope>NUCLEOTIDE SEQUENCE</scope>
    <source>
        <strain evidence="4">30M1</strain>
    </source>
</reference>
<dbReference type="NCBIfam" id="NF002463">
    <property type="entry name" value="PRK01683.1"/>
    <property type="match status" value="1"/>
</dbReference>
<dbReference type="PANTHER" id="PTHR43861">
    <property type="entry name" value="TRANS-ACONITATE 2-METHYLTRANSFERASE-RELATED"/>
    <property type="match status" value="1"/>
</dbReference>
<dbReference type="InterPro" id="IPR029063">
    <property type="entry name" value="SAM-dependent_MTases_sf"/>
</dbReference>
<feature type="domain" description="Methyltransferase" evidence="3">
    <location>
        <begin position="126"/>
        <end position="217"/>
    </location>
</feature>
<dbReference type="GO" id="GO:0030798">
    <property type="term" value="F:trans-aconitate 2-methyltransferase activity"/>
    <property type="evidence" value="ECO:0007669"/>
    <property type="project" value="InterPro"/>
</dbReference>
<dbReference type="InterPro" id="IPR023149">
    <property type="entry name" value="Trans_acon_MeTrfase_C"/>
</dbReference>
<dbReference type="InterPro" id="IPR041698">
    <property type="entry name" value="Methyltransf_25"/>
</dbReference>
<dbReference type="OrthoDB" id="66144at2759"/>
<proteinExistence type="predicted"/>
<sequence>MTSPTHLLLRGRPSHLPRLLHRAQQSQKVVVVAAAAREQAYSPYIISSRRSISTSQPNPSSSLPRPIGTPILSLGPNHSRTMSTAPPSKDWSAAQYLLYTTERTRPVHDLIAQVRPHLTSHQAPVIYDLGCGPGNSTSALLSAFPGAQITGVDSSSDMLKKARKELPDVPFTQADVSSFSPDSSPDLLFSNAVFHWLRTPQRLATLTRLFSDLRPGGVLAFQMPDNYTEPSHTLMRTVALRKDTPWERYFSDTAVGELTDKQRPDLDPIEPASAYYNALSALGAVNLWRTTYSHVLTDAKAIVEWVKGSGLQPFLQRIGDEDARKAFLAKYEEALRGEYPVMADGRVLLQYPRLFVVAVRG</sequence>
<name>A0A9P4WBN2_CURKU</name>
<gene>
    <name evidence="4" type="ORF">E8E13_002841</name>
</gene>